<accession>A0A853F7X0</accession>
<comment type="similarity">
    <text evidence="1">Belongs to the enoyl-CoA hydratase/isomerase family.</text>
</comment>
<name>A0A853F7X0_9BURK</name>
<sequence>MADQWKQHAQLTVSKHGVATLAIRNAKSLNILGTPVVTALTAALHAVAAQGDIRVLILRGEGDKAFVAGADIKEMAALDQQSATAFIERLRLLCESCRQLPMPVIARIPGWCLGAGLELAIACDLRIAADTAHFGMPEVKVGIPSVIHAALLPRLIGKARANWMLLTGEIIDAPQAESFGLVDRVVPVAELDVEIDRISTMLAGLGPKALAQQKRMMREWEDEPLQTSIDNSVREFGAAFNTGEPQKYMADFVRNKEDKAK</sequence>
<evidence type="ECO:0000256" key="1">
    <source>
        <dbReference type="ARBA" id="ARBA00005254"/>
    </source>
</evidence>
<dbReference type="EMBL" id="JACCEW010000001">
    <property type="protein sequence ID" value="NYT36069.1"/>
    <property type="molecule type" value="Genomic_DNA"/>
</dbReference>
<keyword evidence="2" id="KW-0413">Isomerase</keyword>
<comment type="caution">
    <text evidence="2">The sequence shown here is derived from an EMBL/GenBank/DDBJ whole genome shotgun (WGS) entry which is preliminary data.</text>
</comment>
<dbReference type="NCBIfam" id="NF004795">
    <property type="entry name" value="PRK06143.1"/>
    <property type="match status" value="1"/>
</dbReference>
<dbReference type="OrthoDB" id="370015at2"/>
<dbReference type="RefSeq" id="WP_129967982.1">
    <property type="nucleotide sequence ID" value="NZ_JACCEW010000001.1"/>
</dbReference>
<dbReference type="PANTHER" id="PTHR11941:SF171">
    <property type="entry name" value="SD19268P"/>
    <property type="match status" value="1"/>
</dbReference>
<dbReference type="GO" id="GO:0006635">
    <property type="term" value="P:fatty acid beta-oxidation"/>
    <property type="evidence" value="ECO:0007669"/>
    <property type="project" value="TreeGrafter"/>
</dbReference>
<organism evidence="2 3">
    <name type="scientific">Allopusillimonas soli</name>
    <dbReference type="NCBI Taxonomy" id="659016"/>
    <lineage>
        <taxon>Bacteria</taxon>
        <taxon>Pseudomonadati</taxon>
        <taxon>Pseudomonadota</taxon>
        <taxon>Betaproteobacteria</taxon>
        <taxon>Burkholderiales</taxon>
        <taxon>Alcaligenaceae</taxon>
        <taxon>Allopusillimonas</taxon>
    </lineage>
</organism>
<dbReference type="GO" id="GO:0016853">
    <property type="term" value="F:isomerase activity"/>
    <property type="evidence" value="ECO:0007669"/>
    <property type="project" value="UniProtKB-KW"/>
</dbReference>
<dbReference type="InterPro" id="IPR001753">
    <property type="entry name" value="Enoyl-CoA_hydra/iso"/>
</dbReference>
<gene>
    <name evidence="2" type="ORF">H0A68_04225</name>
</gene>
<evidence type="ECO:0000313" key="3">
    <source>
        <dbReference type="Proteomes" id="UP000580517"/>
    </source>
</evidence>
<dbReference type="Proteomes" id="UP000580517">
    <property type="component" value="Unassembled WGS sequence"/>
</dbReference>
<dbReference type="Gene3D" id="3.90.226.10">
    <property type="entry name" value="2-enoyl-CoA Hydratase, Chain A, domain 1"/>
    <property type="match status" value="1"/>
</dbReference>
<dbReference type="CDD" id="cd06558">
    <property type="entry name" value="crotonase-like"/>
    <property type="match status" value="1"/>
</dbReference>
<protein>
    <submittedName>
        <fullName evidence="2">Enoyl-CoA hydratase/isomerase family protein</fullName>
    </submittedName>
</protein>
<evidence type="ECO:0000313" key="2">
    <source>
        <dbReference type="EMBL" id="NYT36069.1"/>
    </source>
</evidence>
<dbReference type="SUPFAM" id="SSF52096">
    <property type="entry name" value="ClpP/crotonase"/>
    <property type="match status" value="1"/>
</dbReference>
<dbReference type="InterPro" id="IPR029045">
    <property type="entry name" value="ClpP/crotonase-like_dom_sf"/>
</dbReference>
<keyword evidence="3" id="KW-1185">Reference proteome</keyword>
<proteinExistence type="inferred from homology"/>
<dbReference type="AlphaFoldDB" id="A0A853F7X0"/>
<dbReference type="PANTHER" id="PTHR11941">
    <property type="entry name" value="ENOYL-COA HYDRATASE-RELATED"/>
    <property type="match status" value="1"/>
</dbReference>
<dbReference type="Pfam" id="PF00378">
    <property type="entry name" value="ECH_1"/>
    <property type="match status" value="1"/>
</dbReference>
<reference evidence="2 3" key="1">
    <citation type="submission" date="2020-07" db="EMBL/GenBank/DDBJ databases">
        <title>Taxonomic revisions and descriptions of new bacterial species based on genomic comparisons in the high-G+C-content subgroup of the family Alcaligenaceae.</title>
        <authorList>
            <person name="Szabo A."/>
            <person name="Felfoldi T."/>
        </authorList>
    </citation>
    <scope>NUCLEOTIDE SEQUENCE [LARGE SCALE GENOMIC DNA]</scope>
    <source>
        <strain evidence="2 3">DSM 25264</strain>
    </source>
</reference>